<comment type="subcellular location">
    <subcellularLocation>
        <location evidence="1">Membrane</location>
        <topology evidence="1">Multi-pass membrane protein</topology>
    </subcellularLocation>
</comment>
<feature type="domain" description="ResB-like" evidence="6">
    <location>
        <begin position="78"/>
        <end position="158"/>
    </location>
</feature>
<dbReference type="EMBL" id="JAGQHR010000359">
    <property type="protein sequence ID" value="MCA9728350.1"/>
    <property type="molecule type" value="Genomic_DNA"/>
</dbReference>
<evidence type="ECO:0000256" key="3">
    <source>
        <dbReference type="ARBA" id="ARBA00022748"/>
    </source>
</evidence>
<evidence type="ECO:0000259" key="6">
    <source>
        <dbReference type="Pfam" id="PF05140"/>
    </source>
</evidence>
<dbReference type="InterPro" id="IPR007816">
    <property type="entry name" value="ResB-like_domain"/>
</dbReference>
<keyword evidence="3" id="KW-0201">Cytochrome c-type biogenesis</keyword>
<sequence length="208" mass="22749">GAAPGTPGRPFSLQAGSICQGGGISLAVNHAFDSAVTQLVASEDEADPAMARVRIEPPSGGAVESAVRVRWDDTPVTVGGKVAQVAIAPKRIPLPYRVELDDFQLLTYPGSDNPASFESHVRLFDESRGINGEPFRIYMNHPLTYRGFKHFQSSYDRDHRGTVLSVNHDPGKWPTYIGYMLITLGFVITLTRGKLWMREPRLPHGGAH</sequence>
<evidence type="ECO:0000313" key="7">
    <source>
        <dbReference type="EMBL" id="MCA9728350.1"/>
    </source>
</evidence>
<dbReference type="PANTHER" id="PTHR31566">
    <property type="entry name" value="CYTOCHROME C BIOGENESIS PROTEIN CCS1, CHLOROPLASTIC"/>
    <property type="match status" value="1"/>
</dbReference>
<name>A0A956RPY9_UNCEI</name>
<comment type="caution">
    <text evidence="7">The sequence shown here is derived from an EMBL/GenBank/DDBJ whole genome shotgun (WGS) entry which is preliminary data.</text>
</comment>
<dbReference type="InterPro" id="IPR023494">
    <property type="entry name" value="Cyt_c_bgen_Ccs1/CcsB/ResB"/>
</dbReference>
<accession>A0A956RPY9</accession>
<dbReference type="Pfam" id="PF05140">
    <property type="entry name" value="ResB"/>
    <property type="match status" value="1"/>
</dbReference>
<proteinExistence type="predicted"/>
<reference evidence="7" key="1">
    <citation type="submission" date="2020-04" db="EMBL/GenBank/DDBJ databases">
        <authorList>
            <person name="Zhang T."/>
        </authorList>
    </citation>
    <scope>NUCLEOTIDE SEQUENCE</scope>
    <source>
        <strain evidence="7">HKST-UBA01</strain>
    </source>
</reference>
<dbReference type="PANTHER" id="PTHR31566:SF5">
    <property type="entry name" value="RESB-LIKE DOMAIN-CONTAINING PROTEIN"/>
    <property type="match status" value="1"/>
</dbReference>
<gene>
    <name evidence="7" type="ORF">KC729_11750</name>
</gene>
<evidence type="ECO:0000313" key="8">
    <source>
        <dbReference type="Proteomes" id="UP000697710"/>
    </source>
</evidence>
<reference evidence="7" key="2">
    <citation type="journal article" date="2021" name="Microbiome">
        <title>Successional dynamics and alternative stable states in a saline activated sludge microbial community over 9 years.</title>
        <authorList>
            <person name="Wang Y."/>
            <person name="Ye J."/>
            <person name="Ju F."/>
            <person name="Liu L."/>
            <person name="Boyd J.A."/>
            <person name="Deng Y."/>
            <person name="Parks D.H."/>
            <person name="Jiang X."/>
            <person name="Yin X."/>
            <person name="Woodcroft B.J."/>
            <person name="Tyson G.W."/>
            <person name="Hugenholtz P."/>
            <person name="Polz M.F."/>
            <person name="Zhang T."/>
        </authorList>
    </citation>
    <scope>NUCLEOTIDE SEQUENCE</scope>
    <source>
        <strain evidence="7">HKST-UBA01</strain>
    </source>
</reference>
<keyword evidence="2" id="KW-0812">Transmembrane</keyword>
<evidence type="ECO:0000256" key="5">
    <source>
        <dbReference type="ARBA" id="ARBA00023136"/>
    </source>
</evidence>
<evidence type="ECO:0000256" key="1">
    <source>
        <dbReference type="ARBA" id="ARBA00004141"/>
    </source>
</evidence>
<dbReference type="Proteomes" id="UP000697710">
    <property type="component" value="Unassembled WGS sequence"/>
</dbReference>
<dbReference type="GO" id="GO:0017004">
    <property type="term" value="P:cytochrome complex assembly"/>
    <property type="evidence" value="ECO:0007669"/>
    <property type="project" value="UniProtKB-KW"/>
</dbReference>
<evidence type="ECO:0000256" key="2">
    <source>
        <dbReference type="ARBA" id="ARBA00022692"/>
    </source>
</evidence>
<keyword evidence="5" id="KW-0472">Membrane</keyword>
<dbReference type="GO" id="GO:0016020">
    <property type="term" value="C:membrane"/>
    <property type="evidence" value="ECO:0007669"/>
    <property type="project" value="UniProtKB-SubCell"/>
</dbReference>
<dbReference type="AlphaFoldDB" id="A0A956RPY9"/>
<organism evidence="7 8">
    <name type="scientific">Eiseniibacteriota bacterium</name>
    <dbReference type="NCBI Taxonomy" id="2212470"/>
    <lineage>
        <taxon>Bacteria</taxon>
        <taxon>Candidatus Eiseniibacteriota</taxon>
    </lineage>
</organism>
<keyword evidence="4" id="KW-1133">Transmembrane helix</keyword>
<evidence type="ECO:0000256" key="4">
    <source>
        <dbReference type="ARBA" id="ARBA00022989"/>
    </source>
</evidence>
<protein>
    <submittedName>
        <fullName evidence="7">Cytochrome c biogenesis protein ResB</fullName>
    </submittedName>
</protein>
<feature type="non-terminal residue" evidence="7">
    <location>
        <position position="1"/>
    </location>
</feature>